<comment type="cofactor">
    <cofactor evidence="9">
        <name>Mg(2+)</name>
        <dbReference type="ChEBI" id="CHEBI:18420"/>
    </cofactor>
</comment>
<comment type="subcellular location">
    <subcellularLocation>
        <location evidence="9">Cytoplasm</location>
    </subcellularLocation>
</comment>
<comment type="catalytic activity">
    <reaction evidence="9">
        <text>(7R,8S)-7,8-diammoniononanoate + CO2 + ATP = (4R,5S)-dethiobiotin + ADP + phosphate + 3 H(+)</text>
        <dbReference type="Rhea" id="RHEA:15805"/>
        <dbReference type="ChEBI" id="CHEBI:15378"/>
        <dbReference type="ChEBI" id="CHEBI:16526"/>
        <dbReference type="ChEBI" id="CHEBI:30616"/>
        <dbReference type="ChEBI" id="CHEBI:43474"/>
        <dbReference type="ChEBI" id="CHEBI:149469"/>
        <dbReference type="ChEBI" id="CHEBI:149473"/>
        <dbReference type="ChEBI" id="CHEBI:456216"/>
        <dbReference type="EC" id="6.3.3.3"/>
    </reaction>
</comment>
<evidence type="ECO:0000256" key="4">
    <source>
        <dbReference type="ARBA" id="ARBA00022741"/>
    </source>
</evidence>
<keyword evidence="4 9" id="KW-0547">Nucleotide-binding</keyword>
<name>A0A2G1W9I4_9BACT</name>
<keyword evidence="7 9" id="KW-0460">Magnesium</keyword>
<dbReference type="EMBL" id="NIZW01000006">
    <property type="protein sequence ID" value="PHQ35695.1"/>
    <property type="molecule type" value="Genomic_DNA"/>
</dbReference>
<feature type="binding site" evidence="9">
    <location>
        <position position="42"/>
    </location>
    <ligand>
        <name>substrate</name>
    </ligand>
</feature>
<comment type="pathway">
    <text evidence="9">Cofactor biosynthesis; biotin biosynthesis; biotin from 7,8-diaminononanoate: step 1/2.</text>
</comment>
<evidence type="ECO:0000256" key="7">
    <source>
        <dbReference type="ARBA" id="ARBA00022842"/>
    </source>
</evidence>
<dbReference type="CDD" id="cd03109">
    <property type="entry name" value="DTBS"/>
    <property type="match status" value="1"/>
</dbReference>
<protein>
    <recommendedName>
        <fullName evidence="9">ATP-dependent dethiobiotin synthetase BioD</fullName>
        <ecNumber evidence="9">6.3.3.3</ecNumber>
    </recommendedName>
    <alternativeName>
        <fullName evidence="9">DTB synthetase</fullName>
        <shortName evidence="9">DTBS</shortName>
    </alternativeName>
    <alternativeName>
        <fullName evidence="9">Dethiobiotin synthase</fullName>
    </alternativeName>
</protein>
<evidence type="ECO:0000256" key="3">
    <source>
        <dbReference type="ARBA" id="ARBA00022723"/>
    </source>
</evidence>
<evidence type="ECO:0000256" key="2">
    <source>
        <dbReference type="ARBA" id="ARBA00022598"/>
    </source>
</evidence>
<keyword evidence="11" id="KW-1185">Reference proteome</keyword>
<comment type="catalytic activity">
    <reaction evidence="8">
        <text>(7R,8S)-8-amino-7-(carboxyamino)nonanoate + ATP = (4R,5S)-dethiobiotin + ADP + phosphate + H(+)</text>
        <dbReference type="Rhea" id="RHEA:63684"/>
        <dbReference type="ChEBI" id="CHEBI:15378"/>
        <dbReference type="ChEBI" id="CHEBI:30616"/>
        <dbReference type="ChEBI" id="CHEBI:43474"/>
        <dbReference type="ChEBI" id="CHEBI:149470"/>
        <dbReference type="ChEBI" id="CHEBI:149473"/>
        <dbReference type="ChEBI" id="CHEBI:456216"/>
    </reaction>
</comment>
<dbReference type="UniPathway" id="UPA00078">
    <property type="reaction ID" value="UER00161"/>
</dbReference>
<dbReference type="SUPFAM" id="SSF52540">
    <property type="entry name" value="P-loop containing nucleoside triphosphate hydrolases"/>
    <property type="match status" value="1"/>
</dbReference>
<keyword evidence="6 9" id="KW-0067">ATP-binding</keyword>
<dbReference type="GO" id="GO:0000287">
    <property type="term" value="F:magnesium ion binding"/>
    <property type="evidence" value="ECO:0007669"/>
    <property type="project" value="UniProtKB-UniRule"/>
</dbReference>
<feature type="active site" evidence="9">
    <location>
        <position position="38"/>
    </location>
</feature>
<accession>A0A2G1W9I4</accession>
<evidence type="ECO:0000256" key="1">
    <source>
        <dbReference type="ARBA" id="ARBA00022490"/>
    </source>
</evidence>
<evidence type="ECO:0000313" key="11">
    <source>
        <dbReference type="Proteomes" id="UP000225740"/>
    </source>
</evidence>
<dbReference type="Gene3D" id="3.40.50.300">
    <property type="entry name" value="P-loop containing nucleotide triphosphate hydrolases"/>
    <property type="match status" value="1"/>
</dbReference>
<dbReference type="HAMAP" id="MF_00336">
    <property type="entry name" value="BioD"/>
    <property type="match status" value="1"/>
</dbReference>
<feature type="binding site" evidence="9">
    <location>
        <position position="56"/>
    </location>
    <ligand>
        <name>ATP</name>
        <dbReference type="ChEBI" id="CHEBI:30616"/>
    </ligand>
</feature>
<dbReference type="GO" id="GO:0004141">
    <property type="term" value="F:dethiobiotin synthase activity"/>
    <property type="evidence" value="ECO:0007669"/>
    <property type="project" value="UniProtKB-UniRule"/>
</dbReference>
<evidence type="ECO:0000256" key="6">
    <source>
        <dbReference type="ARBA" id="ARBA00022840"/>
    </source>
</evidence>
<dbReference type="AlphaFoldDB" id="A0A2G1W9I4"/>
<sequence length="256" mass="28115">MASLYYVTGTDTEVGKTYCTAKTVERMMECGQRVGVYKPVASGCVVRPDGERYSVDATTLWQAAGRPKNIDAVCPQRFIAALSPPRSAAKEGTQVDTRRLRDGLAVWCDGEFDVVMIEGAGGLFSPISDDWLNIDLAIEMKRWSEQHGHSFELLLVAPDRLGVLHHVISTSRAAAAAGMPIIGWILNRIDDFPDESTQTNAEDLLHWCAIPMIASVQHPGGRLVVFSGANRDNPTPETSRETAGCVNFFNQTTFRR</sequence>
<dbReference type="OrthoDB" id="9802097at2"/>
<dbReference type="Pfam" id="PF13500">
    <property type="entry name" value="AAA_26"/>
    <property type="match status" value="1"/>
</dbReference>
<feature type="binding site" evidence="9">
    <location>
        <position position="118"/>
    </location>
    <ligand>
        <name>Mg(2+)</name>
        <dbReference type="ChEBI" id="CHEBI:18420"/>
    </ligand>
</feature>
<dbReference type="GO" id="GO:0005524">
    <property type="term" value="F:ATP binding"/>
    <property type="evidence" value="ECO:0007669"/>
    <property type="project" value="UniProtKB-UniRule"/>
</dbReference>
<dbReference type="Proteomes" id="UP000225740">
    <property type="component" value="Unassembled WGS sequence"/>
</dbReference>
<proteinExistence type="inferred from homology"/>
<gene>
    <name evidence="9 10" type="primary">bioD</name>
    <name evidence="10" type="ORF">CEE69_08780</name>
</gene>
<reference evidence="10 11" key="1">
    <citation type="submission" date="2017-06" db="EMBL/GenBank/DDBJ databases">
        <title>Description of Rhodopirellula bahusiensis sp. nov.</title>
        <authorList>
            <person name="Kizina J."/>
            <person name="Harder J."/>
        </authorList>
    </citation>
    <scope>NUCLEOTIDE SEQUENCE [LARGE SCALE GENOMIC DNA]</scope>
    <source>
        <strain evidence="10 11">SWK21</strain>
    </source>
</reference>
<organism evidence="10 11">
    <name type="scientific">Rhodopirellula bahusiensis</name>
    <dbReference type="NCBI Taxonomy" id="2014065"/>
    <lineage>
        <taxon>Bacteria</taxon>
        <taxon>Pseudomonadati</taxon>
        <taxon>Planctomycetota</taxon>
        <taxon>Planctomycetia</taxon>
        <taxon>Pirellulales</taxon>
        <taxon>Pirellulaceae</taxon>
        <taxon>Rhodopirellula</taxon>
    </lineage>
</organism>
<dbReference type="NCBIfam" id="TIGR00347">
    <property type="entry name" value="bioD"/>
    <property type="match status" value="1"/>
</dbReference>
<dbReference type="InterPro" id="IPR027417">
    <property type="entry name" value="P-loop_NTPase"/>
</dbReference>
<dbReference type="PIRSF" id="PIRSF006755">
    <property type="entry name" value="DTB_synth"/>
    <property type="match status" value="1"/>
</dbReference>
<comment type="caution">
    <text evidence="9">Lacks conserved residue(s) required for the propagation of feature annotation.</text>
</comment>
<dbReference type="EC" id="6.3.3.3" evidence="9"/>
<keyword evidence="3 9" id="KW-0479">Metal-binding</keyword>
<keyword evidence="1 9" id="KW-0963">Cytoplasm</keyword>
<evidence type="ECO:0000313" key="10">
    <source>
        <dbReference type="EMBL" id="PHQ35695.1"/>
    </source>
</evidence>
<comment type="similarity">
    <text evidence="9">Belongs to the dethiobiotin synthetase family.</text>
</comment>
<comment type="subunit">
    <text evidence="9">Homodimer.</text>
</comment>
<dbReference type="GO" id="GO:0009102">
    <property type="term" value="P:biotin biosynthetic process"/>
    <property type="evidence" value="ECO:0007669"/>
    <property type="project" value="UniProtKB-UniRule"/>
</dbReference>
<dbReference type="PANTHER" id="PTHR43210">
    <property type="entry name" value="DETHIOBIOTIN SYNTHETASE"/>
    <property type="match status" value="1"/>
</dbReference>
<evidence type="ECO:0000256" key="5">
    <source>
        <dbReference type="ARBA" id="ARBA00022756"/>
    </source>
</evidence>
<feature type="binding site" evidence="9">
    <location>
        <begin position="13"/>
        <end position="18"/>
    </location>
    <ligand>
        <name>ATP</name>
        <dbReference type="ChEBI" id="CHEBI:30616"/>
    </ligand>
</feature>
<feature type="binding site" evidence="9">
    <location>
        <position position="56"/>
    </location>
    <ligand>
        <name>Mg(2+)</name>
        <dbReference type="ChEBI" id="CHEBI:18420"/>
    </ligand>
</feature>
<comment type="function">
    <text evidence="9">Catalyzes a mechanistically unusual reaction, the ATP-dependent insertion of CO2 between the N7 and N8 nitrogen atoms of 7,8-diaminopelargonic acid (DAPA, also called 7,8-diammoniononanoate) to form a ureido ring.</text>
</comment>
<dbReference type="RefSeq" id="WP_099260327.1">
    <property type="nucleotide sequence ID" value="NZ_NIZW01000006.1"/>
</dbReference>
<feature type="binding site" evidence="9">
    <location>
        <begin position="187"/>
        <end position="188"/>
    </location>
    <ligand>
        <name>ATP</name>
        <dbReference type="ChEBI" id="CHEBI:30616"/>
    </ligand>
</feature>
<dbReference type="GO" id="GO:0005829">
    <property type="term" value="C:cytosol"/>
    <property type="evidence" value="ECO:0007669"/>
    <property type="project" value="TreeGrafter"/>
</dbReference>
<evidence type="ECO:0000256" key="8">
    <source>
        <dbReference type="ARBA" id="ARBA00047386"/>
    </source>
</evidence>
<evidence type="ECO:0000256" key="9">
    <source>
        <dbReference type="HAMAP-Rule" id="MF_00336"/>
    </source>
</evidence>
<comment type="caution">
    <text evidence="10">The sequence shown here is derived from an EMBL/GenBank/DDBJ whole genome shotgun (WGS) entry which is preliminary data.</text>
</comment>
<dbReference type="PANTHER" id="PTHR43210:SF2">
    <property type="entry name" value="ATP-DEPENDENT DETHIOBIOTIN SYNTHETASE BIOD 2"/>
    <property type="match status" value="1"/>
</dbReference>
<feature type="binding site" evidence="9">
    <location>
        <begin position="118"/>
        <end position="121"/>
    </location>
    <ligand>
        <name>ATP</name>
        <dbReference type="ChEBI" id="CHEBI:30616"/>
    </ligand>
</feature>
<dbReference type="GeneID" id="90608274"/>
<dbReference type="InterPro" id="IPR004472">
    <property type="entry name" value="DTB_synth_BioD"/>
</dbReference>
<keyword evidence="5 9" id="KW-0093">Biotin biosynthesis</keyword>
<keyword evidence="2 9" id="KW-0436">Ligase</keyword>
<feature type="binding site" evidence="9">
    <location>
        <position position="17"/>
    </location>
    <ligand>
        <name>Mg(2+)</name>
        <dbReference type="ChEBI" id="CHEBI:18420"/>
    </ligand>
</feature>